<dbReference type="SUPFAM" id="SSF103473">
    <property type="entry name" value="MFS general substrate transporter"/>
    <property type="match status" value="1"/>
</dbReference>
<dbReference type="InterPro" id="IPR011701">
    <property type="entry name" value="MFS"/>
</dbReference>
<dbReference type="PANTHER" id="PTHR42910">
    <property type="entry name" value="TRANSPORTER SCO4007-RELATED"/>
    <property type="match status" value="1"/>
</dbReference>
<feature type="transmembrane region" description="Helical" evidence="5">
    <location>
        <begin position="336"/>
        <end position="358"/>
    </location>
</feature>
<feature type="transmembrane region" description="Helical" evidence="5">
    <location>
        <begin position="216"/>
        <end position="240"/>
    </location>
</feature>
<feature type="transmembrane region" description="Helical" evidence="5">
    <location>
        <begin position="133"/>
        <end position="155"/>
    </location>
</feature>
<dbReference type="Gene3D" id="1.20.1250.20">
    <property type="entry name" value="MFS general substrate transporter like domains"/>
    <property type="match status" value="1"/>
</dbReference>
<feature type="transmembrane region" description="Helical" evidence="5">
    <location>
        <begin position="44"/>
        <end position="63"/>
    </location>
</feature>
<dbReference type="InterPro" id="IPR036259">
    <property type="entry name" value="MFS_trans_sf"/>
</dbReference>
<evidence type="ECO:0000313" key="7">
    <source>
        <dbReference type="EMBL" id="MBA8957408.1"/>
    </source>
</evidence>
<feature type="transmembrane region" description="Helical" evidence="5">
    <location>
        <begin position="99"/>
        <end position="121"/>
    </location>
</feature>
<dbReference type="PANTHER" id="PTHR42910:SF1">
    <property type="entry name" value="MAJOR FACILITATOR SUPERFAMILY (MFS) PROFILE DOMAIN-CONTAINING PROTEIN"/>
    <property type="match status" value="1"/>
</dbReference>
<evidence type="ECO:0000256" key="4">
    <source>
        <dbReference type="ARBA" id="ARBA00023136"/>
    </source>
</evidence>
<dbReference type="RefSeq" id="WP_182849236.1">
    <property type="nucleotide sequence ID" value="NZ_BAAALP010000064.1"/>
</dbReference>
<dbReference type="GO" id="GO:0005886">
    <property type="term" value="C:plasma membrane"/>
    <property type="evidence" value="ECO:0007669"/>
    <property type="project" value="UniProtKB-SubCell"/>
</dbReference>
<reference evidence="7 8" key="1">
    <citation type="submission" date="2020-08" db="EMBL/GenBank/DDBJ databases">
        <title>Genomic Encyclopedia of Type Strains, Phase IV (KMG-IV): sequencing the most valuable type-strain genomes for metagenomic binning, comparative biology and taxonomic classification.</title>
        <authorList>
            <person name="Goeker M."/>
        </authorList>
    </citation>
    <scope>NUCLEOTIDE SEQUENCE [LARGE SCALE GENOMIC DNA]</scope>
    <source>
        <strain evidence="7 8">DSM 44197</strain>
    </source>
</reference>
<proteinExistence type="predicted"/>
<dbReference type="CDD" id="cd17324">
    <property type="entry name" value="MFS_NepI_like"/>
    <property type="match status" value="1"/>
</dbReference>
<feature type="transmembrane region" description="Helical" evidence="5">
    <location>
        <begin position="246"/>
        <end position="265"/>
    </location>
</feature>
<dbReference type="Proteomes" id="UP000572680">
    <property type="component" value="Unassembled WGS sequence"/>
</dbReference>
<name>A0A7W3LZV9_ACTNM</name>
<gene>
    <name evidence="7" type="ORF">HNR61_009101</name>
</gene>
<evidence type="ECO:0000256" key="3">
    <source>
        <dbReference type="ARBA" id="ARBA00022989"/>
    </source>
</evidence>
<evidence type="ECO:0000256" key="2">
    <source>
        <dbReference type="ARBA" id="ARBA00022692"/>
    </source>
</evidence>
<feature type="domain" description="Major facilitator superfamily (MFS) profile" evidence="6">
    <location>
        <begin position="7"/>
        <end position="390"/>
    </location>
</feature>
<feature type="transmembrane region" description="Helical" evidence="5">
    <location>
        <begin position="75"/>
        <end position="93"/>
    </location>
</feature>
<protein>
    <submittedName>
        <fullName evidence="7">Putative MFS family arabinose efflux permease</fullName>
    </submittedName>
</protein>
<keyword evidence="3 5" id="KW-1133">Transmembrane helix</keyword>
<keyword evidence="2 5" id="KW-0812">Transmembrane</keyword>
<organism evidence="7 8">
    <name type="scientific">Actinomadura namibiensis</name>
    <dbReference type="NCBI Taxonomy" id="182080"/>
    <lineage>
        <taxon>Bacteria</taxon>
        <taxon>Bacillati</taxon>
        <taxon>Actinomycetota</taxon>
        <taxon>Actinomycetes</taxon>
        <taxon>Streptosporangiales</taxon>
        <taxon>Thermomonosporaceae</taxon>
        <taxon>Actinomadura</taxon>
    </lineage>
</organism>
<comment type="caution">
    <text evidence="7">The sequence shown here is derived from an EMBL/GenBank/DDBJ whole genome shotgun (WGS) entry which is preliminary data.</text>
</comment>
<dbReference type="GO" id="GO:0022857">
    <property type="term" value="F:transmembrane transporter activity"/>
    <property type="evidence" value="ECO:0007669"/>
    <property type="project" value="InterPro"/>
</dbReference>
<evidence type="ECO:0000313" key="8">
    <source>
        <dbReference type="Proteomes" id="UP000572680"/>
    </source>
</evidence>
<feature type="transmembrane region" description="Helical" evidence="5">
    <location>
        <begin position="277"/>
        <end position="296"/>
    </location>
</feature>
<keyword evidence="8" id="KW-1185">Reference proteome</keyword>
<dbReference type="EMBL" id="JACJIA010000023">
    <property type="protein sequence ID" value="MBA8957408.1"/>
    <property type="molecule type" value="Genomic_DNA"/>
</dbReference>
<dbReference type="InterPro" id="IPR020846">
    <property type="entry name" value="MFS_dom"/>
</dbReference>
<feature type="transmembrane region" description="Helical" evidence="5">
    <location>
        <begin position="12"/>
        <end position="32"/>
    </location>
</feature>
<comment type="subcellular location">
    <subcellularLocation>
        <location evidence="1">Cell membrane</location>
        <topology evidence="1">Multi-pass membrane protein</topology>
    </subcellularLocation>
</comment>
<dbReference type="AlphaFoldDB" id="A0A7W3LZV9"/>
<feature type="transmembrane region" description="Helical" evidence="5">
    <location>
        <begin position="364"/>
        <end position="386"/>
    </location>
</feature>
<dbReference type="PROSITE" id="PS50850">
    <property type="entry name" value="MFS"/>
    <property type="match status" value="1"/>
</dbReference>
<sequence length="391" mass="39188">MTTLPQSRRTIWLLAAVYGLTIANLYYCQPLLPQISRSYGADAAVGALTTAGQLGYALALVLVVPLGDIVRRRPLVVLLLCADAAALGLTAAAPPVEVLLVAGAVIGLTSAGVVNVLVAYAAGLAGEGTRGRVVGTVLSGGLAGILLSRTVAGLAAEAVGWQALFGAAAVVTLALAGVLARAMLPAPPETAMGYGGQLRATVRLAAREPVLRRRSVIGACAFAGFTVFWATVAFLLAAAPYRYGEARIGLFALVGAAGALAARPVGRAADRGRRRPLTWGLLALGTAAFAMAGAGGGGRLGWLIVGMLALDVAVHGTHLVNLSVVYGLVNGARSRVASAYMTVYTLGGVAGSAGGTAAYRFGGWTAACALGAAFMLAGLAVAAGGARSGRR</sequence>
<accession>A0A7W3LZV9</accession>
<evidence type="ECO:0000259" key="6">
    <source>
        <dbReference type="PROSITE" id="PS50850"/>
    </source>
</evidence>
<keyword evidence="4 5" id="KW-0472">Membrane</keyword>
<dbReference type="Pfam" id="PF07690">
    <property type="entry name" value="MFS_1"/>
    <property type="match status" value="1"/>
</dbReference>
<feature type="transmembrane region" description="Helical" evidence="5">
    <location>
        <begin position="161"/>
        <end position="184"/>
    </location>
</feature>
<evidence type="ECO:0000256" key="1">
    <source>
        <dbReference type="ARBA" id="ARBA00004651"/>
    </source>
</evidence>
<evidence type="ECO:0000256" key="5">
    <source>
        <dbReference type="SAM" id="Phobius"/>
    </source>
</evidence>
<feature type="transmembrane region" description="Helical" evidence="5">
    <location>
        <begin position="302"/>
        <end position="329"/>
    </location>
</feature>